<dbReference type="GO" id="GO:0005829">
    <property type="term" value="C:cytosol"/>
    <property type="evidence" value="ECO:0007669"/>
    <property type="project" value="TreeGrafter"/>
</dbReference>
<reference evidence="1 2" key="1">
    <citation type="submission" date="2018-06" db="EMBL/GenBank/DDBJ databases">
        <title>Genomic Encyclopedia of Type Strains, Phase IV (KMG-IV): sequencing the most valuable type-strain genomes for metagenomic binning, comparative biology and taxonomic classification.</title>
        <authorList>
            <person name="Goeker M."/>
        </authorList>
    </citation>
    <scope>NUCLEOTIDE SEQUENCE [LARGE SCALE GENOMIC DNA]</scope>
    <source>
        <strain evidence="1 2">DSM 24032</strain>
    </source>
</reference>
<dbReference type="InterPro" id="IPR050155">
    <property type="entry name" value="HAD-like_hydrolase_sf"/>
</dbReference>
<dbReference type="PANTHER" id="PTHR43434:SF24">
    <property type="entry name" value="HYDROLASE-RELATED"/>
    <property type="match status" value="1"/>
</dbReference>
<dbReference type="PANTHER" id="PTHR43434">
    <property type="entry name" value="PHOSPHOGLYCOLATE PHOSPHATASE"/>
    <property type="match status" value="1"/>
</dbReference>
<dbReference type="InParanoid" id="A0A395JL53"/>
<dbReference type="SFLD" id="SFLDG01129">
    <property type="entry name" value="C1.5:_HAD__Beta-PGM__Phosphata"/>
    <property type="match status" value="1"/>
</dbReference>
<dbReference type="RefSeq" id="WP_113954285.1">
    <property type="nucleotide sequence ID" value="NZ_QNRT01000002.1"/>
</dbReference>
<evidence type="ECO:0000313" key="1">
    <source>
        <dbReference type="EMBL" id="RBP51523.1"/>
    </source>
</evidence>
<dbReference type="InterPro" id="IPR041492">
    <property type="entry name" value="HAD_2"/>
</dbReference>
<dbReference type="SFLD" id="SFLDS00003">
    <property type="entry name" value="Haloacid_Dehalogenase"/>
    <property type="match status" value="1"/>
</dbReference>
<name>A0A395JL53_9GAMM</name>
<protein>
    <submittedName>
        <fullName evidence="1">Phosphoglycolate phosphatase</fullName>
    </submittedName>
</protein>
<evidence type="ECO:0000313" key="2">
    <source>
        <dbReference type="Proteomes" id="UP000253083"/>
    </source>
</evidence>
<dbReference type="SUPFAM" id="SSF56784">
    <property type="entry name" value="HAD-like"/>
    <property type="match status" value="1"/>
</dbReference>
<dbReference type="GO" id="GO:0008967">
    <property type="term" value="F:phosphoglycolate phosphatase activity"/>
    <property type="evidence" value="ECO:0007669"/>
    <property type="project" value="TreeGrafter"/>
</dbReference>
<dbReference type="Gene3D" id="3.40.50.1000">
    <property type="entry name" value="HAD superfamily/HAD-like"/>
    <property type="match status" value="1"/>
</dbReference>
<accession>A0A395JL53</accession>
<dbReference type="OrthoDB" id="9792518at2"/>
<dbReference type="Proteomes" id="UP000253083">
    <property type="component" value="Unassembled WGS sequence"/>
</dbReference>
<organism evidence="1 2">
    <name type="scientific">Arenicella xantha</name>
    <dbReference type="NCBI Taxonomy" id="644221"/>
    <lineage>
        <taxon>Bacteria</taxon>
        <taxon>Pseudomonadati</taxon>
        <taxon>Pseudomonadota</taxon>
        <taxon>Gammaproteobacteria</taxon>
        <taxon>Arenicellales</taxon>
        <taxon>Arenicellaceae</taxon>
        <taxon>Arenicella</taxon>
    </lineage>
</organism>
<dbReference type="InterPro" id="IPR006439">
    <property type="entry name" value="HAD-SF_hydro_IA"/>
</dbReference>
<dbReference type="NCBIfam" id="TIGR01549">
    <property type="entry name" value="HAD-SF-IA-v1"/>
    <property type="match status" value="1"/>
</dbReference>
<dbReference type="Pfam" id="PF13419">
    <property type="entry name" value="HAD_2"/>
    <property type="match status" value="1"/>
</dbReference>
<comment type="caution">
    <text evidence="1">The sequence shown here is derived from an EMBL/GenBank/DDBJ whole genome shotgun (WGS) entry which is preliminary data.</text>
</comment>
<dbReference type="InterPro" id="IPR023214">
    <property type="entry name" value="HAD_sf"/>
</dbReference>
<sequence>MYQLVIFDWDGTIMNSAQKIANCIRAAAVDVDLLPPSDAAAKSIIGLGLMEAMCQLFPSASQAQLGAVVEAYKYHFVTGDSTEQSLFHGVENGLREIAEAGAVVAVATGKSRVGLDRAFSVTGLADHFIYTRCADESRSKPHPQMLHDILDYTAIHPAKAIMIGDTTFDMEMAAGAQVAGLGVSYGVHPETSLKQTKALDIMPSFSEVVAWLRNERLEKAYR</sequence>
<dbReference type="InterPro" id="IPR036412">
    <property type="entry name" value="HAD-like_sf"/>
</dbReference>
<dbReference type="InterPro" id="IPR023198">
    <property type="entry name" value="PGP-like_dom2"/>
</dbReference>
<dbReference type="Gene3D" id="1.10.150.240">
    <property type="entry name" value="Putative phosphatase, domain 2"/>
    <property type="match status" value="1"/>
</dbReference>
<dbReference type="AlphaFoldDB" id="A0A395JL53"/>
<gene>
    <name evidence="1" type="ORF">DFR28_102953</name>
</gene>
<dbReference type="EMBL" id="QNRT01000002">
    <property type="protein sequence ID" value="RBP51523.1"/>
    <property type="molecule type" value="Genomic_DNA"/>
</dbReference>
<dbReference type="GO" id="GO:0006281">
    <property type="term" value="P:DNA repair"/>
    <property type="evidence" value="ECO:0007669"/>
    <property type="project" value="TreeGrafter"/>
</dbReference>
<proteinExistence type="predicted"/>
<keyword evidence="2" id="KW-1185">Reference proteome</keyword>